<dbReference type="FunFam" id="2.60.60.20:FF:000016">
    <property type="entry name" value="Polycystin family receptor for egg jelly"/>
    <property type="match status" value="1"/>
</dbReference>
<feature type="region of interest" description="Disordered" evidence="8">
    <location>
        <begin position="93"/>
        <end position="124"/>
    </location>
</feature>
<evidence type="ECO:0000256" key="4">
    <source>
        <dbReference type="ARBA" id="ARBA00022989"/>
    </source>
</evidence>
<name>A0A9W9YGI5_9CNID</name>
<reference evidence="12" key="1">
    <citation type="submission" date="2023-01" db="EMBL/GenBank/DDBJ databases">
        <title>Genome assembly of the deep-sea coral Lophelia pertusa.</title>
        <authorList>
            <person name="Herrera S."/>
            <person name="Cordes E."/>
        </authorList>
    </citation>
    <scope>NUCLEOTIDE SEQUENCE</scope>
    <source>
        <strain evidence="12">USNM1676648</strain>
        <tissue evidence="12">Polyp</tissue>
    </source>
</reference>
<comment type="subcellular location">
    <subcellularLocation>
        <location evidence="1">Membrane</location>
    </subcellularLocation>
</comment>
<proteinExistence type="inferred from homology"/>
<evidence type="ECO:0000313" key="12">
    <source>
        <dbReference type="EMBL" id="KAJ7340306.1"/>
    </source>
</evidence>
<dbReference type="Gene3D" id="2.60.220.50">
    <property type="match status" value="1"/>
</dbReference>
<keyword evidence="6" id="KW-1015">Disulfide bond</keyword>
<keyword evidence="3 9" id="KW-0812">Transmembrane</keyword>
<dbReference type="GO" id="GO:0005262">
    <property type="term" value="F:calcium channel activity"/>
    <property type="evidence" value="ECO:0007669"/>
    <property type="project" value="TreeGrafter"/>
</dbReference>
<evidence type="ECO:0000256" key="3">
    <source>
        <dbReference type="ARBA" id="ARBA00022692"/>
    </source>
</evidence>
<evidence type="ECO:0000256" key="7">
    <source>
        <dbReference type="PROSITE-ProRule" id="PRU00152"/>
    </source>
</evidence>
<dbReference type="SMART" id="SM00308">
    <property type="entry name" value="LH2"/>
    <property type="match status" value="1"/>
</dbReference>
<evidence type="ECO:0008006" key="14">
    <source>
        <dbReference type="Google" id="ProtNLM"/>
    </source>
</evidence>
<dbReference type="InterPro" id="IPR036392">
    <property type="entry name" value="PLAT/LH2_dom_sf"/>
</dbReference>
<feature type="transmembrane region" description="Helical" evidence="9">
    <location>
        <begin position="456"/>
        <end position="475"/>
    </location>
</feature>
<dbReference type="GO" id="GO:0016020">
    <property type="term" value="C:membrane"/>
    <property type="evidence" value="ECO:0007669"/>
    <property type="project" value="UniProtKB-SubCell"/>
</dbReference>
<sequence>MKEDLLVVLAQLEPESLDTVEVMMEAMSSVTNDVEELSSTSQESILSILTNTVAAISAKKSADSLEAIESISNGVMANLGSLFGSSKYQQDSNTRRMARLRDEDQSEATSKKMANLDQESEELNENARKVTKTAMIILNDILDLLLAYQVTGQEPQVLTTDRMSASVRKMDTKDLAGSSYSLGAGTFVLPTSEDIVGSWADKDCYIAAKGLNAKDNPFIWNNSSSGVDSNCLGLQFEDCLGQPVSVTQLQDPIVIQIPRDDAGELPKADNFTIEEKTMKTHKINVEDSSFSINAMIHPGAVHCSHEFKIYLRKDRYPTTNAFDFNWTMRVIPGVAEWNDSFSLSVSNFLLNKTSSKTGVYYLGLYLTLDDQSRTDEKCSELNYTLFTFVSSCNFWDEKDEKWKASGCEVAQETTYRSTVCRCTHLTNFGGGFLVAPNPIDFDAAFKGFSDIASNPIVFATVITIFGLYFVGAIWARWRDKKDLEKVGVTPLLSNDPRDTYGYEITLQTGFQQKTRTTADVFIQLIGSLDDSEPRMLKDPKRAKFGRGEIDQFLLTVPQSLGSIKEIHIWHNNVGKSPAWYLFRVLIRDLQTDSKWWFVCDRWLAVEEGDGSVDRRIQLATKEELTKFNILFVNATRKNLLDGHLWLSVFTRPPKSTFTRVQRLSCCLSLMLSTMVANLMFYQVGADDNSTASQSIHIGPIILSVKQIMIGVQSSIVVLPVNMIIVSIFRKLKPKDDNSKSKKYLEVGEEAHLTSPQVTHGEIPRAINSKSEKYKKVEEEMHATSRKWPTLSLLEIARTPRKTCST</sequence>
<dbReference type="Proteomes" id="UP001163046">
    <property type="component" value="Unassembled WGS sequence"/>
</dbReference>
<keyword evidence="4 9" id="KW-1133">Transmembrane helix</keyword>
<dbReference type="Pfam" id="PF01477">
    <property type="entry name" value="PLAT"/>
    <property type="match status" value="1"/>
</dbReference>
<dbReference type="PANTHER" id="PTHR10877:SF150">
    <property type="entry name" value="REJ DOMAIN-CONTAINING PROTEIN"/>
    <property type="match status" value="1"/>
</dbReference>
<dbReference type="Pfam" id="PF01825">
    <property type="entry name" value="GPS"/>
    <property type="match status" value="1"/>
</dbReference>
<comment type="caution">
    <text evidence="12">The sequence shown here is derived from an EMBL/GenBank/DDBJ whole genome shotgun (WGS) entry which is preliminary data.</text>
</comment>
<comment type="caution">
    <text evidence="7">Lacks conserved residue(s) required for the propagation of feature annotation.</text>
</comment>
<feature type="transmembrane region" description="Helical" evidence="9">
    <location>
        <begin position="707"/>
        <end position="728"/>
    </location>
</feature>
<keyword evidence="13" id="KW-1185">Reference proteome</keyword>
<dbReference type="PROSITE" id="PS50221">
    <property type="entry name" value="GAIN_B"/>
    <property type="match status" value="1"/>
</dbReference>
<dbReference type="AlphaFoldDB" id="A0A9W9YGI5"/>
<gene>
    <name evidence="12" type="ORF">OS493_003039</name>
</gene>
<protein>
    <recommendedName>
        <fullName evidence="14">Polycystic kidney disease protein 1-like 2</fullName>
    </recommendedName>
</protein>
<dbReference type="PANTHER" id="PTHR10877">
    <property type="entry name" value="POLYCYSTIN FAMILY MEMBER"/>
    <property type="match status" value="1"/>
</dbReference>
<dbReference type="Gene3D" id="2.60.60.20">
    <property type="entry name" value="PLAT/LH2 domain"/>
    <property type="match status" value="1"/>
</dbReference>
<evidence type="ECO:0000256" key="6">
    <source>
        <dbReference type="ARBA" id="ARBA00023157"/>
    </source>
</evidence>
<evidence type="ECO:0000256" key="9">
    <source>
        <dbReference type="SAM" id="Phobius"/>
    </source>
</evidence>
<feature type="domain" description="GAIN-B" evidence="11">
    <location>
        <begin position="307"/>
        <end position="440"/>
    </location>
</feature>
<dbReference type="InterPro" id="IPR000203">
    <property type="entry name" value="GPS"/>
</dbReference>
<comment type="similarity">
    <text evidence="2">Belongs to the polycystin family.</text>
</comment>
<dbReference type="EMBL" id="MU827778">
    <property type="protein sequence ID" value="KAJ7340306.1"/>
    <property type="molecule type" value="Genomic_DNA"/>
</dbReference>
<dbReference type="PROSITE" id="PS50095">
    <property type="entry name" value="PLAT"/>
    <property type="match status" value="1"/>
</dbReference>
<dbReference type="GO" id="GO:0050982">
    <property type="term" value="P:detection of mechanical stimulus"/>
    <property type="evidence" value="ECO:0007669"/>
    <property type="project" value="TreeGrafter"/>
</dbReference>
<evidence type="ECO:0000259" key="11">
    <source>
        <dbReference type="PROSITE" id="PS50221"/>
    </source>
</evidence>
<evidence type="ECO:0000256" key="2">
    <source>
        <dbReference type="ARBA" id="ARBA00007200"/>
    </source>
</evidence>
<feature type="transmembrane region" description="Helical" evidence="9">
    <location>
        <begin position="663"/>
        <end position="683"/>
    </location>
</feature>
<organism evidence="12 13">
    <name type="scientific">Desmophyllum pertusum</name>
    <dbReference type="NCBI Taxonomy" id="174260"/>
    <lineage>
        <taxon>Eukaryota</taxon>
        <taxon>Metazoa</taxon>
        <taxon>Cnidaria</taxon>
        <taxon>Anthozoa</taxon>
        <taxon>Hexacorallia</taxon>
        <taxon>Scleractinia</taxon>
        <taxon>Caryophylliina</taxon>
        <taxon>Caryophylliidae</taxon>
        <taxon>Desmophyllum</taxon>
    </lineage>
</organism>
<dbReference type="InterPro" id="IPR001024">
    <property type="entry name" value="PLAT/LH2_dom"/>
</dbReference>
<dbReference type="SUPFAM" id="SSF49723">
    <property type="entry name" value="Lipase/lipooxygenase domain (PLAT/LH2 domain)"/>
    <property type="match status" value="1"/>
</dbReference>
<dbReference type="OrthoDB" id="5990157at2759"/>
<evidence type="ECO:0000259" key="10">
    <source>
        <dbReference type="PROSITE" id="PS50095"/>
    </source>
</evidence>
<evidence type="ECO:0000256" key="8">
    <source>
        <dbReference type="SAM" id="MobiDB-lite"/>
    </source>
</evidence>
<evidence type="ECO:0000256" key="1">
    <source>
        <dbReference type="ARBA" id="ARBA00004370"/>
    </source>
</evidence>
<dbReference type="SMART" id="SM00303">
    <property type="entry name" value="GPS"/>
    <property type="match status" value="1"/>
</dbReference>
<feature type="domain" description="PLAT" evidence="10">
    <location>
        <begin position="500"/>
        <end position="617"/>
    </location>
</feature>
<accession>A0A9W9YGI5</accession>
<keyword evidence="5 9" id="KW-0472">Membrane</keyword>
<dbReference type="InterPro" id="IPR057244">
    <property type="entry name" value="GAIN_B"/>
</dbReference>
<dbReference type="InterPro" id="IPR051223">
    <property type="entry name" value="Polycystin"/>
</dbReference>
<dbReference type="InterPro" id="IPR046338">
    <property type="entry name" value="GAIN_dom_sf"/>
</dbReference>
<evidence type="ECO:0000256" key="5">
    <source>
        <dbReference type="ARBA" id="ARBA00023136"/>
    </source>
</evidence>
<evidence type="ECO:0000313" key="13">
    <source>
        <dbReference type="Proteomes" id="UP001163046"/>
    </source>
</evidence>